<gene>
    <name evidence="1" type="ORF">BU16DRAFT_558842</name>
</gene>
<keyword evidence="2" id="KW-1185">Reference proteome</keyword>
<name>A0A6A6R5P9_9PEZI</name>
<evidence type="ECO:0000313" key="2">
    <source>
        <dbReference type="Proteomes" id="UP000799750"/>
    </source>
</evidence>
<dbReference type="EMBL" id="MU004185">
    <property type="protein sequence ID" value="KAF2498797.1"/>
    <property type="molecule type" value="Genomic_DNA"/>
</dbReference>
<reference evidence="1" key="1">
    <citation type="journal article" date="2020" name="Stud. Mycol.">
        <title>101 Dothideomycetes genomes: a test case for predicting lifestyles and emergence of pathogens.</title>
        <authorList>
            <person name="Haridas S."/>
            <person name="Albert R."/>
            <person name="Binder M."/>
            <person name="Bloem J."/>
            <person name="Labutti K."/>
            <person name="Salamov A."/>
            <person name="Andreopoulos B."/>
            <person name="Baker S."/>
            <person name="Barry K."/>
            <person name="Bills G."/>
            <person name="Bluhm B."/>
            <person name="Cannon C."/>
            <person name="Castanera R."/>
            <person name="Culley D."/>
            <person name="Daum C."/>
            <person name="Ezra D."/>
            <person name="Gonzalez J."/>
            <person name="Henrissat B."/>
            <person name="Kuo A."/>
            <person name="Liang C."/>
            <person name="Lipzen A."/>
            <person name="Lutzoni F."/>
            <person name="Magnuson J."/>
            <person name="Mondo S."/>
            <person name="Nolan M."/>
            <person name="Ohm R."/>
            <person name="Pangilinan J."/>
            <person name="Park H.-J."/>
            <person name="Ramirez L."/>
            <person name="Alfaro M."/>
            <person name="Sun H."/>
            <person name="Tritt A."/>
            <person name="Yoshinaga Y."/>
            <person name="Zwiers L.-H."/>
            <person name="Turgeon B."/>
            <person name="Goodwin S."/>
            <person name="Spatafora J."/>
            <person name="Crous P."/>
            <person name="Grigoriev I."/>
        </authorList>
    </citation>
    <scope>NUCLEOTIDE SEQUENCE</scope>
    <source>
        <strain evidence="1">CBS 269.34</strain>
    </source>
</reference>
<accession>A0A6A6R5P9</accession>
<sequence length="360" mass="40982">MPWREEATREPFSMTNAGLSITLPTIQNQNESQNQAVAILSCQYADETSGPIGLMLRKVHGHKEGPQSFHVTKGYWRIDTRHIYGRYGRTVIVDPAEAETSLASKRANILLLRQQPTDFSVPVTGKALAIFKPDVPTAFSISRSFGAPDLNIPSWLRLPFSEKAFYPSLHWRQAPLTGIDTLLLPIQVDIGAIRISYRDTSFVVTFGLEKRNWHREALDAWIRIHSVEGDLTVKEIVQREQRVHHENGFATKKWGNAHSFTPKQFPDDRIQQSIVRSRRMGDFTFEIHGKATKLTISGVDFPSKSEEASKSQAAKDNYWGTYQPEIEFPGWEPEQIMEPGQIKDPSLNINLFQLEDLYYS</sequence>
<evidence type="ECO:0000313" key="1">
    <source>
        <dbReference type="EMBL" id="KAF2498797.1"/>
    </source>
</evidence>
<organism evidence="1 2">
    <name type="scientific">Lophium mytilinum</name>
    <dbReference type="NCBI Taxonomy" id="390894"/>
    <lineage>
        <taxon>Eukaryota</taxon>
        <taxon>Fungi</taxon>
        <taxon>Dikarya</taxon>
        <taxon>Ascomycota</taxon>
        <taxon>Pezizomycotina</taxon>
        <taxon>Dothideomycetes</taxon>
        <taxon>Pleosporomycetidae</taxon>
        <taxon>Mytilinidiales</taxon>
        <taxon>Mytilinidiaceae</taxon>
        <taxon>Lophium</taxon>
    </lineage>
</organism>
<dbReference type="AlphaFoldDB" id="A0A6A6R5P9"/>
<protein>
    <submittedName>
        <fullName evidence="1">Uncharacterized protein</fullName>
    </submittedName>
</protein>
<dbReference type="Proteomes" id="UP000799750">
    <property type="component" value="Unassembled WGS sequence"/>
</dbReference>
<proteinExistence type="predicted"/>